<dbReference type="Gramene" id="OMO80784">
    <property type="protein sequence ID" value="OMO80784"/>
    <property type="gene ID" value="CCACVL1_12747"/>
</dbReference>
<reference evidence="8 9" key="1">
    <citation type="submission" date="2013-09" db="EMBL/GenBank/DDBJ databases">
        <title>Corchorus capsularis genome sequencing.</title>
        <authorList>
            <person name="Alam M."/>
            <person name="Haque M.S."/>
            <person name="Islam M.S."/>
            <person name="Emdad E.M."/>
            <person name="Islam M.M."/>
            <person name="Ahmed B."/>
            <person name="Halim A."/>
            <person name="Hossen Q.M.M."/>
            <person name="Hossain M.Z."/>
            <person name="Ahmed R."/>
            <person name="Khan M.M."/>
            <person name="Islam R."/>
            <person name="Rashid M.M."/>
            <person name="Khan S.A."/>
            <person name="Rahman M.S."/>
            <person name="Alam M."/>
        </authorList>
    </citation>
    <scope>NUCLEOTIDE SEQUENCE [LARGE SCALE GENOMIC DNA]</scope>
    <source>
        <strain evidence="9">cv. CVL-1</strain>
        <tissue evidence="8">Whole seedling</tissue>
    </source>
</reference>
<dbReference type="PANTHER" id="PTHR31189">
    <property type="entry name" value="OS03G0336100 PROTEIN-RELATED"/>
    <property type="match status" value="1"/>
</dbReference>
<feature type="compositionally biased region" description="Acidic residues" evidence="5">
    <location>
        <begin position="524"/>
        <end position="535"/>
    </location>
</feature>
<feature type="region of interest" description="Disordered" evidence="5">
    <location>
        <begin position="518"/>
        <end position="542"/>
    </location>
</feature>
<evidence type="ECO:0000256" key="5">
    <source>
        <dbReference type="SAM" id="MobiDB-lite"/>
    </source>
</evidence>
<name>A0A1R3IDY6_COCAP</name>
<dbReference type="InterPro" id="IPR014710">
    <property type="entry name" value="RmlC-like_jellyroll"/>
</dbReference>
<feature type="region of interest" description="Disordered" evidence="5">
    <location>
        <begin position="198"/>
        <end position="240"/>
    </location>
</feature>
<feature type="domain" description="Cupin type-1" evidence="7">
    <location>
        <begin position="445"/>
        <end position="617"/>
    </location>
</feature>
<organism evidence="8 9">
    <name type="scientific">Corchorus capsularis</name>
    <name type="common">Jute</name>
    <dbReference type="NCBI Taxonomy" id="210143"/>
    <lineage>
        <taxon>Eukaryota</taxon>
        <taxon>Viridiplantae</taxon>
        <taxon>Streptophyta</taxon>
        <taxon>Embryophyta</taxon>
        <taxon>Tracheophyta</taxon>
        <taxon>Spermatophyta</taxon>
        <taxon>Magnoliopsida</taxon>
        <taxon>eudicotyledons</taxon>
        <taxon>Gunneridae</taxon>
        <taxon>Pentapetalae</taxon>
        <taxon>rosids</taxon>
        <taxon>malvids</taxon>
        <taxon>Malvales</taxon>
        <taxon>Malvaceae</taxon>
        <taxon>Grewioideae</taxon>
        <taxon>Apeibeae</taxon>
        <taxon>Corchorus</taxon>
    </lineage>
</organism>
<dbReference type="EMBL" id="AWWV01010252">
    <property type="protein sequence ID" value="OMO80784.1"/>
    <property type="molecule type" value="Genomic_DNA"/>
</dbReference>
<keyword evidence="4" id="KW-0175">Coiled coil</keyword>
<evidence type="ECO:0000313" key="8">
    <source>
        <dbReference type="EMBL" id="OMO80784.1"/>
    </source>
</evidence>
<dbReference type="STRING" id="210143.A0A1R3IDY6"/>
<feature type="compositionally biased region" description="Acidic residues" evidence="5">
    <location>
        <begin position="220"/>
        <end position="231"/>
    </location>
</feature>
<dbReference type="Pfam" id="PF00190">
    <property type="entry name" value="Cupin_1"/>
    <property type="match status" value="1"/>
</dbReference>
<evidence type="ECO:0000256" key="1">
    <source>
        <dbReference type="ARBA" id="ARBA00022729"/>
    </source>
</evidence>
<dbReference type="CDD" id="cd02244">
    <property type="entry name" value="cupin_7S_vicilin-like_N"/>
    <property type="match status" value="1"/>
</dbReference>
<evidence type="ECO:0000256" key="6">
    <source>
        <dbReference type="SAM" id="SignalP"/>
    </source>
</evidence>
<dbReference type="OrthoDB" id="1912756at2759"/>
<dbReference type="AlphaFoldDB" id="A0A1R3IDY6"/>
<accession>A0A1R3IDY6</accession>
<dbReference type="InterPro" id="IPR006045">
    <property type="entry name" value="Cupin_1"/>
</dbReference>
<comment type="caution">
    <text evidence="8">The sequence shown here is derived from an EMBL/GenBank/DDBJ whole genome shotgun (WGS) entry which is preliminary data.</text>
</comment>
<keyword evidence="9" id="KW-1185">Reference proteome</keyword>
<proteinExistence type="inferred from homology"/>
<dbReference type="SMART" id="SM00835">
    <property type="entry name" value="Cupin_1"/>
    <property type="match status" value="2"/>
</dbReference>
<feature type="domain" description="Cupin type-1" evidence="7">
    <location>
        <begin position="259"/>
        <end position="399"/>
    </location>
</feature>
<gene>
    <name evidence="8" type="ORF">CCACVL1_12747</name>
</gene>
<dbReference type="InterPro" id="IPR011051">
    <property type="entry name" value="RmlC_Cupin_sf"/>
</dbReference>
<dbReference type="Gene3D" id="6.10.250.890">
    <property type="match status" value="1"/>
</dbReference>
<evidence type="ECO:0000259" key="7">
    <source>
        <dbReference type="SMART" id="SM00835"/>
    </source>
</evidence>
<dbReference type="Gene3D" id="2.60.120.10">
    <property type="entry name" value="Jelly Rolls"/>
    <property type="match status" value="2"/>
</dbReference>
<evidence type="ECO:0000313" key="9">
    <source>
        <dbReference type="Proteomes" id="UP000188268"/>
    </source>
</evidence>
<comment type="similarity">
    <text evidence="3">Belongs to the 7S seed storage protein family.</text>
</comment>
<keyword evidence="1 6" id="KW-0732">Signal</keyword>
<dbReference type="CDD" id="cd02245">
    <property type="entry name" value="cupin_7S_vicilin-like_C"/>
    <property type="match status" value="1"/>
</dbReference>
<dbReference type="InterPro" id="IPR006792">
    <property type="entry name" value="Vicilin_N"/>
</dbReference>
<dbReference type="Proteomes" id="UP000188268">
    <property type="component" value="Unassembled WGS sequence"/>
</dbReference>
<feature type="chain" id="PRO_5011960989" evidence="6">
    <location>
        <begin position="26"/>
        <end position="655"/>
    </location>
</feature>
<keyword evidence="2" id="KW-0758">Storage protein</keyword>
<protein>
    <submittedName>
        <fullName evidence="8">Cupin 1</fullName>
    </submittedName>
</protein>
<dbReference type="InterPro" id="IPR050253">
    <property type="entry name" value="Seed_Storage-Functional"/>
</dbReference>
<evidence type="ECO:0000256" key="4">
    <source>
        <dbReference type="SAM" id="Coils"/>
    </source>
</evidence>
<evidence type="ECO:0000256" key="2">
    <source>
        <dbReference type="ARBA" id="ARBA00023129"/>
    </source>
</evidence>
<dbReference type="PROSITE" id="PS51257">
    <property type="entry name" value="PROKAR_LIPOPROTEIN"/>
    <property type="match status" value="1"/>
</dbReference>
<feature type="signal peptide" evidence="6">
    <location>
        <begin position="1"/>
        <end position="25"/>
    </location>
</feature>
<keyword evidence="2" id="KW-0708">Seed storage protein</keyword>
<dbReference type="PANTHER" id="PTHR31189:SF41">
    <property type="entry name" value="VICILIN C72"/>
    <property type="match status" value="1"/>
</dbReference>
<sequence length="655" mass="77121">MVISKSRSLVLIYSLLLSFALLSSAACVHGRKGEQDPYEEYDQCQRRCEWEVRGERQQQQCEQRCERQLDERLQQRQQHGRRHGLNPEDPQKRYEECQQWCEQQAGRREQPQCQQKCQGRFQQEKQAQRQLQQCQERCERQVQGQREQQQCQSKCQQQVEEQQRQLHQCQERCERQEQEWQPQWQQCQSKCQQEHEQRRQQQEQEQEGYNHHHHTMTRSEEEEGEQEEEQEQQQQRNNPYFFPYRRSFQSRFREEEGRFNILQRFAHKSPLLKLIDNYRLATFEVNPQTFVIPHHCDSHALYVVTNGKGVITFVNDENKISINVERGTVLKAHAGATVYMVNHDNREKLNIAVLAIPVNTPGKFEEFFPAGNRDPQSFIQVFSSRVLEAVFNSPREQIERIFRPREQQGQKSQQGIFRRVEAQQIRSLTQQATSPGEKGTESLAFNLMRQSPIYSNQNGIFYEAKPENFKQLQDFFVSVAAFQINKESIFVPHFNTKATFLVLVTEGSANVEMACPHLSRQSQSEEEEQEQEQQEEERSGEFKQVRAKLSAGDVFVVPAAHPVTYFTSQNQNFRAIAFGLNGPTTRRVFVAGKNNLVRQMDSEAKEISFGVPSRLIDEVFNKPQESHFMSFSPQQRQPREANNRLSSILEFARMF</sequence>
<evidence type="ECO:0000256" key="3">
    <source>
        <dbReference type="ARBA" id="ARBA00023597"/>
    </source>
</evidence>
<feature type="coiled-coil region" evidence="4">
    <location>
        <begin position="152"/>
        <end position="179"/>
    </location>
</feature>
<dbReference type="OMA" id="NQRGPDW"/>
<dbReference type="GO" id="GO:0045735">
    <property type="term" value="F:nutrient reservoir activity"/>
    <property type="evidence" value="ECO:0007669"/>
    <property type="project" value="UniProtKB-KW"/>
</dbReference>
<dbReference type="SUPFAM" id="SSF51182">
    <property type="entry name" value="RmlC-like cupins"/>
    <property type="match status" value="2"/>
</dbReference>
<dbReference type="Pfam" id="PF04702">
    <property type="entry name" value="Vicilin_N"/>
    <property type="match status" value="1"/>
</dbReference>